<feature type="domain" description="HTH lysR-type" evidence="5">
    <location>
        <begin position="7"/>
        <end position="64"/>
    </location>
</feature>
<dbReference type="RefSeq" id="WP_282719693.1">
    <property type="nucleotide sequence ID" value="NZ_JASCQO010000002.1"/>
</dbReference>
<dbReference type="PROSITE" id="PS50931">
    <property type="entry name" value="HTH_LYSR"/>
    <property type="match status" value="1"/>
</dbReference>
<dbReference type="Gene3D" id="1.10.10.10">
    <property type="entry name" value="Winged helix-like DNA-binding domain superfamily/Winged helix DNA-binding domain"/>
    <property type="match status" value="1"/>
</dbReference>
<reference evidence="6 7" key="1">
    <citation type="submission" date="2023-04" db="EMBL/GenBank/DDBJ databases">
        <title>Halomonas strains isolated from rhizosphere soil.</title>
        <authorList>
            <person name="Xu L."/>
            <person name="Sun J.-Q."/>
        </authorList>
    </citation>
    <scope>NUCLEOTIDE SEQUENCE [LARGE SCALE GENOMIC DNA]</scope>
    <source>
        <strain evidence="6 7">LN1S58</strain>
    </source>
</reference>
<dbReference type="EMBL" id="JASCQO010000002">
    <property type="protein sequence ID" value="MDI5932180.1"/>
    <property type="molecule type" value="Genomic_DNA"/>
</dbReference>
<evidence type="ECO:0000256" key="2">
    <source>
        <dbReference type="ARBA" id="ARBA00023015"/>
    </source>
</evidence>
<keyword evidence="3" id="KW-0238">DNA-binding</keyword>
<sequence>MRSGFGFDLRSMEIFVETLEQGSQSAAARSLGLKQSSVSQSLANLEQALGVTLLNRHSRPLEPTGAGRFFYDRAKRLLNEARSTRRELVSGAFGRLHQVRMALVDSLATAVGQPLIEVIRRHTSDYTL</sequence>
<accession>A0ABT6VDV8</accession>
<dbReference type="PANTHER" id="PTHR30126">
    <property type="entry name" value="HTH-TYPE TRANSCRIPTIONAL REGULATOR"/>
    <property type="match status" value="1"/>
</dbReference>
<dbReference type="PANTHER" id="PTHR30126:SF40">
    <property type="entry name" value="HTH-TYPE TRANSCRIPTIONAL REGULATOR GLTR"/>
    <property type="match status" value="1"/>
</dbReference>
<evidence type="ECO:0000256" key="3">
    <source>
        <dbReference type="ARBA" id="ARBA00023125"/>
    </source>
</evidence>
<proteinExistence type="inferred from homology"/>
<name>A0ABT6VDV8_9GAMM</name>
<keyword evidence="2" id="KW-0805">Transcription regulation</keyword>
<comment type="caution">
    <text evidence="6">The sequence shown here is derived from an EMBL/GenBank/DDBJ whole genome shotgun (WGS) entry which is preliminary data.</text>
</comment>
<dbReference type="PRINTS" id="PR00039">
    <property type="entry name" value="HTHLYSR"/>
</dbReference>
<dbReference type="Pfam" id="PF00126">
    <property type="entry name" value="HTH_1"/>
    <property type="match status" value="1"/>
</dbReference>
<feature type="non-terminal residue" evidence="6">
    <location>
        <position position="128"/>
    </location>
</feature>
<evidence type="ECO:0000256" key="1">
    <source>
        <dbReference type="ARBA" id="ARBA00009437"/>
    </source>
</evidence>
<keyword evidence="7" id="KW-1185">Reference proteome</keyword>
<organism evidence="6 7">
    <name type="scientific">Halomonas kalidii</name>
    <dbReference type="NCBI Taxonomy" id="3043293"/>
    <lineage>
        <taxon>Bacteria</taxon>
        <taxon>Pseudomonadati</taxon>
        <taxon>Pseudomonadota</taxon>
        <taxon>Gammaproteobacteria</taxon>
        <taxon>Oceanospirillales</taxon>
        <taxon>Halomonadaceae</taxon>
        <taxon>Halomonas</taxon>
    </lineage>
</organism>
<keyword evidence="4" id="KW-0804">Transcription</keyword>
<evidence type="ECO:0000259" key="5">
    <source>
        <dbReference type="PROSITE" id="PS50931"/>
    </source>
</evidence>
<dbReference type="InterPro" id="IPR036388">
    <property type="entry name" value="WH-like_DNA-bd_sf"/>
</dbReference>
<dbReference type="InterPro" id="IPR036390">
    <property type="entry name" value="WH_DNA-bd_sf"/>
</dbReference>
<comment type="similarity">
    <text evidence="1">Belongs to the LysR transcriptional regulatory family.</text>
</comment>
<gene>
    <name evidence="6" type="ORF">QLQ84_00030</name>
</gene>
<dbReference type="InterPro" id="IPR000847">
    <property type="entry name" value="LysR_HTH_N"/>
</dbReference>
<protein>
    <submittedName>
        <fullName evidence="6">LysR family transcriptional regulator</fullName>
    </submittedName>
</protein>
<dbReference type="Proteomes" id="UP001244242">
    <property type="component" value="Unassembled WGS sequence"/>
</dbReference>
<dbReference type="SUPFAM" id="SSF46785">
    <property type="entry name" value="Winged helix' DNA-binding domain"/>
    <property type="match status" value="1"/>
</dbReference>
<evidence type="ECO:0000313" key="6">
    <source>
        <dbReference type="EMBL" id="MDI5932180.1"/>
    </source>
</evidence>
<evidence type="ECO:0000256" key="4">
    <source>
        <dbReference type="ARBA" id="ARBA00023163"/>
    </source>
</evidence>
<evidence type="ECO:0000313" key="7">
    <source>
        <dbReference type="Proteomes" id="UP001244242"/>
    </source>
</evidence>